<dbReference type="OrthoDB" id="2942794at2"/>
<evidence type="ECO:0000313" key="2">
    <source>
        <dbReference type="Proteomes" id="UP000198584"/>
    </source>
</evidence>
<dbReference type="RefSeq" id="WP_093043045.1">
    <property type="nucleotide sequence ID" value="NZ_FNQR01000003.1"/>
</dbReference>
<reference evidence="2" key="1">
    <citation type="submission" date="2016-10" db="EMBL/GenBank/DDBJ databases">
        <authorList>
            <person name="Varghese N."/>
            <person name="Submissions S."/>
        </authorList>
    </citation>
    <scope>NUCLEOTIDE SEQUENCE [LARGE SCALE GENOMIC DNA]</scope>
    <source>
        <strain evidence="2">CCM7597</strain>
    </source>
</reference>
<evidence type="ECO:0000313" key="1">
    <source>
        <dbReference type="EMBL" id="SEA20496.1"/>
    </source>
</evidence>
<gene>
    <name evidence="1" type="ORF">SAMN05421743_103172</name>
</gene>
<organism evidence="1 2">
    <name type="scientific">Thalassobacillus cyri</name>
    <dbReference type="NCBI Taxonomy" id="571932"/>
    <lineage>
        <taxon>Bacteria</taxon>
        <taxon>Bacillati</taxon>
        <taxon>Bacillota</taxon>
        <taxon>Bacilli</taxon>
        <taxon>Bacillales</taxon>
        <taxon>Bacillaceae</taxon>
        <taxon>Thalassobacillus</taxon>
    </lineage>
</organism>
<dbReference type="EMBL" id="FNQR01000003">
    <property type="protein sequence ID" value="SEA20496.1"/>
    <property type="molecule type" value="Genomic_DNA"/>
</dbReference>
<proteinExistence type="predicted"/>
<sequence length="84" mass="9926">MNFLVNLIDYLISSKRTFIYSTYSLKEYYRIVSKLKSATIKYRVASNAHMSYHTGVTKNDYGSEYKFYVKKEDEHKALQAIHSK</sequence>
<name>A0A1H3Z9T1_9BACI</name>
<protein>
    <submittedName>
        <fullName evidence="1">Uncharacterized protein</fullName>
    </submittedName>
</protein>
<accession>A0A1H3Z9T1</accession>
<keyword evidence="2" id="KW-1185">Reference proteome</keyword>
<dbReference type="Proteomes" id="UP000198584">
    <property type="component" value="Unassembled WGS sequence"/>
</dbReference>
<dbReference type="AlphaFoldDB" id="A0A1H3Z9T1"/>